<comment type="subcellular location">
    <subcellularLocation>
        <location evidence="2">Cytoplasmic vesicle</location>
        <location evidence="2">Secretory vesicle</location>
        <location evidence="2">Synaptic vesicle membrane</location>
        <topology evidence="2">Multi-pass membrane protein</topology>
    </subcellularLocation>
    <subcellularLocation>
        <location evidence="1">Early endosome membrane</location>
    </subcellularLocation>
</comment>
<evidence type="ECO:0000256" key="9">
    <source>
        <dbReference type="ARBA" id="ARBA00023136"/>
    </source>
</evidence>
<feature type="transmembrane region" description="Helical" evidence="12">
    <location>
        <begin position="24"/>
        <end position="46"/>
    </location>
</feature>
<feature type="transmembrane region" description="Helical" evidence="12">
    <location>
        <begin position="52"/>
        <end position="73"/>
    </location>
</feature>
<keyword evidence="10" id="KW-0968">Cytoplasmic vesicle</keyword>
<keyword evidence="9 12" id="KW-0472">Membrane</keyword>
<dbReference type="Pfam" id="PF01545">
    <property type="entry name" value="Cation_efflux"/>
    <property type="match status" value="1"/>
</dbReference>
<keyword evidence="8" id="KW-0770">Synapse</keyword>
<evidence type="ECO:0000259" key="13">
    <source>
        <dbReference type="Pfam" id="PF01545"/>
    </source>
</evidence>
<accession>A0A077LVL7</accession>
<keyword evidence="6" id="KW-0862">Zinc</keyword>
<evidence type="ECO:0000256" key="7">
    <source>
        <dbReference type="ARBA" id="ARBA00022989"/>
    </source>
</evidence>
<evidence type="ECO:0000256" key="12">
    <source>
        <dbReference type="SAM" id="Phobius"/>
    </source>
</evidence>
<dbReference type="InterPro" id="IPR026765">
    <property type="entry name" value="Tmem163"/>
</dbReference>
<feature type="domain" description="Cation efflux protein transmembrane" evidence="13">
    <location>
        <begin position="29"/>
        <end position="198"/>
    </location>
</feature>
<proteinExistence type="inferred from homology"/>
<reference evidence="14 15" key="1">
    <citation type="journal article" date="2013" name="ISME J.">
        <title>A metabolic model for members of the genus Tetrasphaera involved in enhanced biological phosphorus removal.</title>
        <authorList>
            <person name="Kristiansen R."/>
            <person name="Nguyen H.T.T."/>
            <person name="Saunders A.M."/>
            <person name="Nielsen J.L."/>
            <person name="Wimmer R."/>
            <person name="Le V.Q."/>
            <person name="McIlroy S.J."/>
            <person name="Petrovski S."/>
            <person name="Seviour R.J."/>
            <person name="Calteau A."/>
            <person name="Nielsen K.L."/>
            <person name="Nielsen P.H."/>
        </authorList>
    </citation>
    <scope>NUCLEOTIDE SEQUENCE [LARGE SCALE GENOMIC DNA]</scope>
    <source>
        <strain evidence="14 15">T1-X7</strain>
    </source>
</reference>
<dbReference type="GO" id="GO:0031410">
    <property type="term" value="C:cytoplasmic vesicle"/>
    <property type="evidence" value="ECO:0007669"/>
    <property type="project" value="UniProtKB-KW"/>
</dbReference>
<dbReference type="InterPro" id="IPR027469">
    <property type="entry name" value="Cation_efflux_TMD_sf"/>
</dbReference>
<keyword evidence="5" id="KW-0967">Endosome</keyword>
<organism evidence="14 15">
    <name type="scientific">Nostocoides japonicum T1-X7</name>
    <dbReference type="NCBI Taxonomy" id="1194083"/>
    <lineage>
        <taxon>Bacteria</taxon>
        <taxon>Bacillati</taxon>
        <taxon>Actinomycetota</taxon>
        <taxon>Actinomycetes</taxon>
        <taxon>Micrococcales</taxon>
        <taxon>Intrasporangiaceae</taxon>
        <taxon>Nostocoides</taxon>
    </lineage>
</organism>
<evidence type="ECO:0000313" key="15">
    <source>
        <dbReference type="Proteomes" id="UP000035721"/>
    </source>
</evidence>
<dbReference type="Gene3D" id="1.20.1510.10">
    <property type="entry name" value="Cation efflux protein transmembrane domain"/>
    <property type="match status" value="1"/>
</dbReference>
<feature type="transmembrane region" description="Helical" evidence="12">
    <location>
        <begin position="117"/>
        <end position="137"/>
    </location>
</feature>
<evidence type="ECO:0000256" key="11">
    <source>
        <dbReference type="SAM" id="MobiDB-lite"/>
    </source>
</evidence>
<evidence type="ECO:0000256" key="10">
    <source>
        <dbReference type="ARBA" id="ARBA00023329"/>
    </source>
</evidence>
<comment type="similarity">
    <text evidence="3">Belongs to the TMEM163 family.</text>
</comment>
<feature type="transmembrane region" description="Helical" evidence="12">
    <location>
        <begin position="149"/>
        <end position="172"/>
    </location>
</feature>
<name>A0A077LVL7_9MICO</name>
<evidence type="ECO:0000313" key="14">
    <source>
        <dbReference type="EMBL" id="CCH76862.1"/>
    </source>
</evidence>
<evidence type="ECO:0000256" key="2">
    <source>
        <dbReference type="ARBA" id="ARBA00004644"/>
    </source>
</evidence>
<dbReference type="GO" id="GO:0016020">
    <property type="term" value="C:membrane"/>
    <property type="evidence" value="ECO:0007669"/>
    <property type="project" value="InterPro"/>
</dbReference>
<dbReference type="PANTHER" id="PTHR31937">
    <property type="entry name" value="TRANSMEMBRANE PROTEIN 163"/>
    <property type="match status" value="1"/>
</dbReference>
<comment type="caution">
    <text evidence="14">The sequence shown here is derived from an EMBL/GenBank/DDBJ whole genome shotgun (WGS) entry which is preliminary data.</text>
</comment>
<dbReference type="AlphaFoldDB" id="A0A077LVL7"/>
<keyword evidence="4 12" id="KW-0812">Transmembrane</keyword>
<keyword evidence="15" id="KW-1185">Reference proteome</keyword>
<dbReference type="Proteomes" id="UP000035721">
    <property type="component" value="Unassembled WGS sequence"/>
</dbReference>
<protein>
    <submittedName>
        <fullName evidence="14">Cation efflux protein</fullName>
    </submittedName>
</protein>
<evidence type="ECO:0000256" key="4">
    <source>
        <dbReference type="ARBA" id="ARBA00022692"/>
    </source>
</evidence>
<evidence type="ECO:0000256" key="8">
    <source>
        <dbReference type="ARBA" id="ARBA00023018"/>
    </source>
</evidence>
<dbReference type="OrthoDB" id="9805136at2"/>
<evidence type="ECO:0000256" key="5">
    <source>
        <dbReference type="ARBA" id="ARBA00022753"/>
    </source>
</evidence>
<feature type="transmembrane region" description="Helical" evidence="12">
    <location>
        <begin position="85"/>
        <end position="102"/>
    </location>
</feature>
<keyword evidence="7 12" id="KW-1133">Transmembrane helix</keyword>
<evidence type="ECO:0000256" key="6">
    <source>
        <dbReference type="ARBA" id="ARBA00022833"/>
    </source>
</evidence>
<gene>
    <name evidence="14" type="ORF">BN12_150036</name>
</gene>
<dbReference type="STRING" id="1194083.BN12_150036"/>
<dbReference type="PANTHER" id="PTHR31937:SF2">
    <property type="entry name" value="TRANSMEMBRANE PROTEIN 163"/>
    <property type="match status" value="1"/>
</dbReference>
<evidence type="ECO:0000256" key="3">
    <source>
        <dbReference type="ARBA" id="ARBA00008731"/>
    </source>
</evidence>
<dbReference type="GO" id="GO:0008324">
    <property type="term" value="F:monoatomic cation transmembrane transporter activity"/>
    <property type="evidence" value="ECO:0007669"/>
    <property type="project" value="InterPro"/>
</dbReference>
<dbReference type="EMBL" id="CAJB01000057">
    <property type="protein sequence ID" value="CCH76862.1"/>
    <property type="molecule type" value="Genomic_DNA"/>
</dbReference>
<dbReference type="InterPro" id="IPR058533">
    <property type="entry name" value="Cation_efflux_TM"/>
</dbReference>
<dbReference type="SUPFAM" id="SSF161111">
    <property type="entry name" value="Cation efflux protein transmembrane domain-like"/>
    <property type="match status" value="1"/>
</dbReference>
<feature type="region of interest" description="Disordered" evidence="11">
    <location>
        <begin position="243"/>
        <end position="265"/>
    </location>
</feature>
<dbReference type="RefSeq" id="WP_083454381.1">
    <property type="nucleotide sequence ID" value="NZ_HF570958.1"/>
</dbReference>
<sequence>MTTVARRTPLSDADRHRLGGRARLLAGTSVTYNVVEAVIAITAGVVAGSVALVGFGLDSVVEVSSGLIVLWQFRHRMPESRERTALRLMAISFFVLAAYVSVESVRALVSGHEPDSSAVGIVLAAVSLLVMPWLSWAQRRTGRALGSNALVADGTQTLLCTYLSAVLLLGLVLNATLGWFWADPVAGLVIAAVAVREGRDAWRGEGCCGPLSARGDSTEAACACTDAPEDCTDGCCAATPAPLGPEGRSPLWPATRPGSNADTSA</sequence>
<evidence type="ECO:0000256" key="1">
    <source>
        <dbReference type="ARBA" id="ARBA00004146"/>
    </source>
</evidence>